<reference evidence="9" key="1">
    <citation type="submission" date="2020-09" db="EMBL/GenBank/DDBJ databases">
        <title>Genome seq and assembly of Tianweitania sp.</title>
        <authorList>
            <person name="Chhetri G."/>
        </authorList>
    </citation>
    <scope>NUCLEOTIDE SEQUENCE</scope>
    <source>
        <strain evidence="9">Rool2</strain>
    </source>
</reference>
<feature type="transmembrane region" description="Helical" evidence="8">
    <location>
        <begin position="7"/>
        <end position="27"/>
    </location>
</feature>
<keyword evidence="6 8" id="KW-1133">Transmembrane helix</keyword>
<dbReference type="GO" id="GO:0055085">
    <property type="term" value="P:transmembrane transport"/>
    <property type="evidence" value="ECO:0007669"/>
    <property type="project" value="InterPro"/>
</dbReference>
<keyword evidence="5 8" id="KW-0812">Transmembrane</keyword>
<keyword evidence="3" id="KW-0813">Transport</keyword>
<evidence type="ECO:0000256" key="2">
    <source>
        <dbReference type="ARBA" id="ARBA00010145"/>
    </source>
</evidence>
<dbReference type="Pfam" id="PF03547">
    <property type="entry name" value="Mem_trans"/>
    <property type="match status" value="1"/>
</dbReference>
<protein>
    <submittedName>
        <fullName evidence="9">AEC family transporter</fullName>
    </submittedName>
</protein>
<evidence type="ECO:0000313" key="10">
    <source>
        <dbReference type="Proteomes" id="UP000643405"/>
    </source>
</evidence>
<dbReference type="GO" id="GO:0005886">
    <property type="term" value="C:plasma membrane"/>
    <property type="evidence" value="ECO:0007669"/>
    <property type="project" value="UniProtKB-SubCell"/>
</dbReference>
<feature type="transmembrane region" description="Helical" evidence="8">
    <location>
        <begin position="96"/>
        <end position="120"/>
    </location>
</feature>
<dbReference type="EMBL" id="JACVVX010000005">
    <property type="protein sequence ID" value="MBD0416402.1"/>
    <property type="molecule type" value="Genomic_DNA"/>
</dbReference>
<name>A0A8J6PY96_9HYPH</name>
<proteinExistence type="inferred from homology"/>
<evidence type="ECO:0000256" key="5">
    <source>
        <dbReference type="ARBA" id="ARBA00022692"/>
    </source>
</evidence>
<feature type="transmembrane region" description="Helical" evidence="8">
    <location>
        <begin position="63"/>
        <end position="84"/>
    </location>
</feature>
<dbReference type="InterPro" id="IPR004776">
    <property type="entry name" value="Mem_transp_PIN-like"/>
</dbReference>
<feature type="transmembrane region" description="Helical" evidence="8">
    <location>
        <begin position="170"/>
        <end position="187"/>
    </location>
</feature>
<feature type="transmembrane region" description="Helical" evidence="8">
    <location>
        <begin position="199"/>
        <end position="219"/>
    </location>
</feature>
<dbReference type="Proteomes" id="UP000643405">
    <property type="component" value="Unassembled WGS sequence"/>
</dbReference>
<keyword evidence="10" id="KW-1185">Reference proteome</keyword>
<feature type="transmembrane region" description="Helical" evidence="8">
    <location>
        <begin position="231"/>
        <end position="254"/>
    </location>
</feature>
<comment type="caution">
    <text evidence="9">The sequence shown here is derived from an EMBL/GenBank/DDBJ whole genome shotgun (WGS) entry which is preliminary data.</text>
</comment>
<sequence length="316" mass="33313">MSPIVETILFIFGLVALGYLSGVTRFLNTSVGDGMTTFATSVALPLLLFRTMAGAEFHGTAPWAFWAAYFCAVIVTWTTGHFIVTRVFGREPRAGVVGGVSSAFSNLVLLGIPFTLGVYGEAGFEILSLLIAVHLPTMLMASAVLFEVFGPPQMEKLHPARIALDFLRKLLRNPLIIGILAGLLWRFTGLAMPSVATRMIDALADIAAPLALFAMGLGLQKFGISGNLRAAFTLSMLKLGLMPAVAVLAAWAFGLPPLTAQIAVAVAALPAGVNSYLIATQFGTGQALASSQMTLATALSAVTLSFWVTVAQMLFA</sequence>
<dbReference type="PANTHER" id="PTHR36838:SF3">
    <property type="entry name" value="TRANSPORTER AUXIN EFFLUX CARRIER EC FAMILY"/>
    <property type="match status" value="1"/>
</dbReference>
<evidence type="ECO:0000256" key="1">
    <source>
        <dbReference type="ARBA" id="ARBA00004651"/>
    </source>
</evidence>
<dbReference type="AlphaFoldDB" id="A0A8J6PY96"/>
<dbReference type="RefSeq" id="WP_188165930.1">
    <property type="nucleotide sequence ID" value="NZ_JACVVX010000005.1"/>
</dbReference>
<evidence type="ECO:0000256" key="4">
    <source>
        <dbReference type="ARBA" id="ARBA00022475"/>
    </source>
</evidence>
<feature type="transmembrane region" description="Helical" evidence="8">
    <location>
        <begin position="126"/>
        <end position="149"/>
    </location>
</feature>
<evidence type="ECO:0000313" key="9">
    <source>
        <dbReference type="EMBL" id="MBD0416402.1"/>
    </source>
</evidence>
<accession>A0A8J6PY96</accession>
<dbReference type="Gene3D" id="1.20.1530.20">
    <property type="match status" value="1"/>
</dbReference>
<evidence type="ECO:0000256" key="3">
    <source>
        <dbReference type="ARBA" id="ARBA00022448"/>
    </source>
</evidence>
<gene>
    <name evidence="9" type="ORF">ICI42_17245</name>
</gene>
<keyword evidence="4" id="KW-1003">Cell membrane</keyword>
<evidence type="ECO:0000256" key="8">
    <source>
        <dbReference type="SAM" id="Phobius"/>
    </source>
</evidence>
<evidence type="ECO:0000256" key="7">
    <source>
        <dbReference type="ARBA" id="ARBA00023136"/>
    </source>
</evidence>
<dbReference type="InterPro" id="IPR038770">
    <property type="entry name" value="Na+/solute_symporter_sf"/>
</dbReference>
<organism evidence="9 10">
    <name type="scientific">Oryzicola mucosus</name>
    <dbReference type="NCBI Taxonomy" id="2767425"/>
    <lineage>
        <taxon>Bacteria</taxon>
        <taxon>Pseudomonadati</taxon>
        <taxon>Pseudomonadota</taxon>
        <taxon>Alphaproteobacteria</taxon>
        <taxon>Hyphomicrobiales</taxon>
        <taxon>Phyllobacteriaceae</taxon>
        <taxon>Oryzicola</taxon>
    </lineage>
</organism>
<feature type="transmembrane region" description="Helical" evidence="8">
    <location>
        <begin position="260"/>
        <end position="283"/>
    </location>
</feature>
<comment type="subcellular location">
    <subcellularLocation>
        <location evidence="1">Cell membrane</location>
        <topology evidence="1">Multi-pass membrane protein</topology>
    </subcellularLocation>
</comment>
<evidence type="ECO:0000256" key="6">
    <source>
        <dbReference type="ARBA" id="ARBA00022989"/>
    </source>
</evidence>
<feature type="transmembrane region" description="Helical" evidence="8">
    <location>
        <begin position="295"/>
        <end position="315"/>
    </location>
</feature>
<comment type="similarity">
    <text evidence="2">Belongs to the auxin efflux carrier (TC 2.A.69) family.</text>
</comment>
<keyword evidence="7 8" id="KW-0472">Membrane</keyword>
<dbReference type="PANTHER" id="PTHR36838">
    <property type="entry name" value="AUXIN EFFLUX CARRIER FAMILY PROTEIN"/>
    <property type="match status" value="1"/>
</dbReference>